<feature type="domain" description="SUI1" evidence="4">
    <location>
        <begin position="57"/>
        <end position="123"/>
    </location>
</feature>
<dbReference type="EMBL" id="JAUHLI010000008">
    <property type="protein sequence ID" value="MEE2001761.1"/>
    <property type="molecule type" value="Genomic_DNA"/>
</dbReference>
<evidence type="ECO:0000256" key="1">
    <source>
        <dbReference type="ARBA" id="ARBA00005422"/>
    </source>
</evidence>
<organism evidence="5 6">
    <name type="scientific">Alkalimonas cellulosilytica</name>
    <dbReference type="NCBI Taxonomy" id="3058395"/>
    <lineage>
        <taxon>Bacteria</taxon>
        <taxon>Pseudomonadati</taxon>
        <taxon>Pseudomonadota</taxon>
        <taxon>Gammaproteobacteria</taxon>
        <taxon>Alkalimonas</taxon>
    </lineage>
</organism>
<keyword evidence="5" id="KW-0396">Initiation factor</keyword>
<dbReference type="InterPro" id="IPR036877">
    <property type="entry name" value="SUI1_dom_sf"/>
</dbReference>
<comment type="caution">
    <text evidence="5">The sequence shown here is derived from an EMBL/GenBank/DDBJ whole genome shotgun (WGS) entry which is preliminary data.</text>
</comment>
<comment type="similarity">
    <text evidence="1">Belongs to the SUI1 family.</text>
</comment>
<protein>
    <submittedName>
        <fullName evidence="5">Translation initiation factor</fullName>
    </submittedName>
</protein>
<name>A0ABU7J5H6_9GAMM</name>
<proteinExistence type="inferred from homology"/>
<dbReference type="SUPFAM" id="SSF55159">
    <property type="entry name" value="eIF1-like"/>
    <property type="match status" value="1"/>
</dbReference>
<gene>
    <name evidence="5" type="ORF">QWY20_09895</name>
</gene>
<dbReference type="InterPro" id="IPR005872">
    <property type="entry name" value="SUI1_arc_bac"/>
</dbReference>
<keyword evidence="2" id="KW-0810">Translation regulation</keyword>
<sequence>MNRKTLSLADWQQQAGISNSSTPVAGEDLVYSTGHGKIIAEKPEKPDSMAFADGKLRLQRQTKKRGGKAVIVISGIAGNREALQAVCKTLKQACACGGSVKDGSILLQNDQRAQVEAALQKLGYATIWSGG</sequence>
<evidence type="ECO:0000259" key="4">
    <source>
        <dbReference type="PROSITE" id="PS50296"/>
    </source>
</evidence>
<dbReference type="Pfam" id="PF01253">
    <property type="entry name" value="SUI1"/>
    <property type="match status" value="1"/>
</dbReference>
<dbReference type="PANTHER" id="PTHR12789">
    <property type="entry name" value="DENSITY-REGULATED PROTEIN HOMOLOG"/>
    <property type="match status" value="1"/>
</dbReference>
<dbReference type="PANTHER" id="PTHR12789:SF0">
    <property type="entry name" value="DENSITY-REGULATED PROTEIN"/>
    <property type="match status" value="1"/>
</dbReference>
<dbReference type="InterPro" id="IPR050318">
    <property type="entry name" value="DENR/SUI1_TIF"/>
</dbReference>
<dbReference type="CDD" id="cd11567">
    <property type="entry name" value="YciH_like"/>
    <property type="match status" value="1"/>
</dbReference>
<dbReference type="PROSITE" id="PS50296">
    <property type="entry name" value="SUI1"/>
    <property type="match status" value="1"/>
</dbReference>
<evidence type="ECO:0000313" key="6">
    <source>
        <dbReference type="Proteomes" id="UP001336314"/>
    </source>
</evidence>
<dbReference type="Gene3D" id="3.30.780.10">
    <property type="entry name" value="SUI1-like domain"/>
    <property type="match status" value="1"/>
</dbReference>
<evidence type="ECO:0000313" key="5">
    <source>
        <dbReference type="EMBL" id="MEE2001761.1"/>
    </source>
</evidence>
<dbReference type="GO" id="GO:0003743">
    <property type="term" value="F:translation initiation factor activity"/>
    <property type="evidence" value="ECO:0007669"/>
    <property type="project" value="UniProtKB-KW"/>
</dbReference>
<keyword evidence="6" id="KW-1185">Reference proteome</keyword>
<dbReference type="RefSeq" id="WP_330128854.1">
    <property type="nucleotide sequence ID" value="NZ_JAUHLI010000008.1"/>
</dbReference>
<dbReference type="Proteomes" id="UP001336314">
    <property type="component" value="Unassembled WGS sequence"/>
</dbReference>
<dbReference type="InterPro" id="IPR001950">
    <property type="entry name" value="SUI1"/>
</dbReference>
<keyword evidence="3" id="KW-0648">Protein biosynthesis</keyword>
<evidence type="ECO:0000256" key="3">
    <source>
        <dbReference type="ARBA" id="ARBA00022917"/>
    </source>
</evidence>
<accession>A0ABU7J5H6</accession>
<reference evidence="5 6" key="1">
    <citation type="submission" date="2023-07" db="EMBL/GenBank/DDBJ databases">
        <title>Alkalimonas sp., MEB108 novel, alkaliphilic bacterium isolated from Lonar Lake, India.</title>
        <authorList>
            <person name="Joshi A."/>
            <person name="Thite S."/>
        </authorList>
    </citation>
    <scope>NUCLEOTIDE SEQUENCE [LARGE SCALE GENOMIC DNA]</scope>
    <source>
        <strain evidence="5 6">MEB108</strain>
    </source>
</reference>
<evidence type="ECO:0000256" key="2">
    <source>
        <dbReference type="ARBA" id="ARBA00022845"/>
    </source>
</evidence>